<evidence type="ECO:0000256" key="6">
    <source>
        <dbReference type="ARBA" id="ARBA00023273"/>
    </source>
</evidence>
<dbReference type="GO" id="GO:0007052">
    <property type="term" value="P:mitotic spindle organization"/>
    <property type="evidence" value="ECO:0007669"/>
    <property type="project" value="TreeGrafter"/>
</dbReference>
<dbReference type="Gene3D" id="2.30.29.170">
    <property type="match status" value="3"/>
</dbReference>
<evidence type="ECO:0000256" key="7">
    <source>
        <dbReference type="SAM" id="MobiDB-lite"/>
    </source>
</evidence>
<feature type="domain" description="DM10" evidence="8">
    <location>
        <begin position="263"/>
        <end position="374"/>
    </location>
</feature>
<dbReference type="SUPFAM" id="SSF47473">
    <property type="entry name" value="EF-hand"/>
    <property type="match status" value="1"/>
</dbReference>
<comment type="subcellular location">
    <subcellularLocation>
        <location evidence="1">Cell projection</location>
        <location evidence="1">Cilium</location>
    </subcellularLocation>
    <subcellularLocation>
        <location evidence="2">Cytoplasm</location>
        <location evidence="2">Cytoskeleton</location>
    </subcellularLocation>
</comment>
<keyword evidence="5" id="KW-0206">Cytoskeleton</keyword>
<evidence type="ECO:0000256" key="3">
    <source>
        <dbReference type="ARBA" id="ARBA00022490"/>
    </source>
</evidence>
<dbReference type="EMBL" id="KI913952">
    <property type="protein sequence ID" value="ETW10498.1"/>
    <property type="molecule type" value="Genomic_DNA"/>
</dbReference>
<feature type="region of interest" description="Disordered" evidence="7">
    <location>
        <begin position="890"/>
        <end position="910"/>
    </location>
</feature>
<dbReference type="GO" id="GO:0060285">
    <property type="term" value="P:cilium-dependent cell motility"/>
    <property type="evidence" value="ECO:0007669"/>
    <property type="project" value="TreeGrafter"/>
</dbReference>
<evidence type="ECO:0000259" key="8">
    <source>
        <dbReference type="PROSITE" id="PS51336"/>
    </source>
</evidence>
<evidence type="ECO:0000313" key="9">
    <source>
        <dbReference type="EMBL" id="ETW10498.1"/>
    </source>
</evidence>
<dbReference type="InterPro" id="IPR006602">
    <property type="entry name" value="DM10_dom"/>
</dbReference>
<evidence type="ECO:0000256" key="1">
    <source>
        <dbReference type="ARBA" id="ARBA00004138"/>
    </source>
</evidence>
<dbReference type="OrthoDB" id="6360546at2759"/>
<feature type="compositionally biased region" description="Polar residues" evidence="7">
    <location>
        <begin position="790"/>
        <end position="834"/>
    </location>
</feature>
<dbReference type="SMART" id="SM00676">
    <property type="entry name" value="DM10"/>
    <property type="match status" value="3"/>
</dbReference>
<dbReference type="GO" id="GO:0000281">
    <property type="term" value="P:mitotic cytokinesis"/>
    <property type="evidence" value="ECO:0007669"/>
    <property type="project" value="TreeGrafter"/>
</dbReference>
<proteinExistence type="predicted"/>
<accession>A0A024UXT3</accession>
<dbReference type="PANTHER" id="PTHR12086:SF9">
    <property type="entry name" value="EF-HAND DOMAIN-CONTAINING PROTEIN 1"/>
    <property type="match status" value="1"/>
</dbReference>
<dbReference type="GO" id="GO:0043014">
    <property type="term" value="F:alpha-tubulin binding"/>
    <property type="evidence" value="ECO:0007669"/>
    <property type="project" value="TreeGrafter"/>
</dbReference>
<evidence type="ECO:0000256" key="5">
    <source>
        <dbReference type="ARBA" id="ARBA00023212"/>
    </source>
</evidence>
<sequence>MLPGVSLHHAQIKKQHHRKRHAMAQIMAGTEDIVAAVAYKPSSFQHDVVQLTTDNLPVRANSTHEPSSRYSATKTLPSWITSDRQVLRFFCYFLDPPSGADDDKSTRGRSHPPPSTAIRRLVLHYYLADASIEVCEPRVVNSGLDQGLFLRRTGLKHPSTSQPYTPSDLVVGASVSIKGRIVTLVDCDAATRDYYTQAKSPQPPALPYPDAPTTSQWDEIERIKLAGKPSSMKFHQANAPLAHHRITDKINSAAKVQQFMLYSNKVLRFYCRWDDPHPLYPASRPFVLHYYLADDTVEVREATKDRGIGKHPVLLSRRRLPYESPHVDAAHVKAASRFVTALDLRCGDVVVVFGRQFYLVDCDEFTRTFYLDYHGITQESQTPPPCTPAVRMDAPEPDDSILQPLLQKSERKKTSTKPLGVDQCLRFRAKLATPTDDIQAKRRFILSFYLLNGTLSIFEPHVPNSGLPGGKFLDRQAYKLHHPLNRFARASDFVVGGTVQLQLTPSQPFELLEADDQTLTYCEDHPDEFPRSNIDLVLRHVVAQLATQSTSLRHVFRAHALYDGTDRPRQLSPDAFDFVLRERLHLSLHPHEDLTLRRRYGRPSSDTDNLVWYDVFCDAVSRTHDAMRRREGNTPLDALRQLNVNLRGAMLRADGTNAGTAPRHVVEKLLGFYQVHVPSQVLDRFVVSPDGSIEYHRFLDAVYPCDFSQDDPRHEADEPTLNAPVVPPPVPEDGPLYIPTYRTNLDTARFGVLDPAPTTHDHGSDLVESVSRQRPEQLLESKRDEDDGHSMTSTLDQSTPFTTTHNPSLPSHASENGHSSHALGTSRRGSSAQSTGGGDAPPVPPPISTTPLDQSVSLSRFRTTAQSMHEATARAAQELAQREVATVEPPLVPGHRRNGIPPAPMRPNSTPIELTKEQRAALYKTTSQSMVRSVEKTAALTSQRAADVLARAKAKLLQETKRNPLVSMTVTDVDSVDNSTKALFASAFGQHKYQLRKALRDSDYDKCGFLGEDAFMQALVAIHPDLSDEDRYRIADAFFPSADAQLNYKQLLDVAFGSSAAA</sequence>
<feature type="compositionally biased region" description="Basic and acidic residues" evidence="7">
    <location>
        <begin position="759"/>
        <end position="789"/>
    </location>
</feature>
<evidence type="ECO:0000256" key="2">
    <source>
        <dbReference type="ARBA" id="ARBA00004245"/>
    </source>
</evidence>
<dbReference type="RefSeq" id="XP_008861909.1">
    <property type="nucleotide sequence ID" value="XM_008863687.1"/>
</dbReference>
<dbReference type="GO" id="GO:0005930">
    <property type="term" value="C:axoneme"/>
    <property type="evidence" value="ECO:0007669"/>
    <property type="project" value="TreeGrafter"/>
</dbReference>
<dbReference type="eggNOG" id="KOG0043">
    <property type="taxonomic scope" value="Eukaryota"/>
</dbReference>
<keyword evidence="6" id="KW-0966">Cell projection</keyword>
<feature type="domain" description="DM10" evidence="8">
    <location>
        <begin position="83"/>
        <end position="199"/>
    </location>
</feature>
<feature type="region of interest" description="Disordered" evidence="7">
    <location>
        <begin position="709"/>
        <end position="731"/>
    </location>
</feature>
<dbReference type="AlphaFoldDB" id="A0A024UXT3"/>
<dbReference type="PANTHER" id="PTHR12086">
    <property type="entry name" value="EF-HAND DOMAIN C-TERMINAL CONTAINING PROTEIN"/>
    <property type="match status" value="1"/>
</dbReference>
<dbReference type="InterPro" id="IPR011992">
    <property type="entry name" value="EF-hand-dom_pair"/>
</dbReference>
<gene>
    <name evidence="9" type="ORF">H310_00789</name>
</gene>
<evidence type="ECO:0000256" key="4">
    <source>
        <dbReference type="ARBA" id="ARBA00022737"/>
    </source>
</evidence>
<feature type="domain" description="DM10" evidence="8">
    <location>
        <begin position="421"/>
        <end position="526"/>
    </location>
</feature>
<protein>
    <recommendedName>
        <fullName evidence="8">DM10 domain-containing protein</fullName>
    </recommendedName>
</protein>
<dbReference type="Pfam" id="PF06565">
    <property type="entry name" value="DM10_dom"/>
    <property type="match status" value="3"/>
</dbReference>
<dbReference type="GO" id="GO:0072686">
    <property type="term" value="C:mitotic spindle"/>
    <property type="evidence" value="ECO:0007669"/>
    <property type="project" value="TreeGrafter"/>
</dbReference>
<reference evidence="9" key="1">
    <citation type="submission" date="2013-12" db="EMBL/GenBank/DDBJ databases">
        <title>The Genome Sequence of Aphanomyces invadans NJM9701.</title>
        <authorList>
            <consortium name="The Broad Institute Genomics Platform"/>
            <person name="Russ C."/>
            <person name="Tyler B."/>
            <person name="van West P."/>
            <person name="Dieguez-Uribeondo J."/>
            <person name="Young S.K."/>
            <person name="Zeng Q."/>
            <person name="Gargeya S."/>
            <person name="Fitzgerald M."/>
            <person name="Abouelleil A."/>
            <person name="Alvarado L."/>
            <person name="Chapman S.B."/>
            <person name="Gainer-Dewar J."/>
            <person name="Goldberg J."/>
            <person name="Griggs A."/>
            <person name="Gujja S."/>
            <person name="Hansen M."/>
            <person name="Howarth C."/>
            <person name="Imamovic A."/>
            <person name="Ireland A."/>
            <person name="Larimer J."/>
            <person name="McCowan C."/>
            <person name="Murphy C."/>
            <person name="Pearson M."/>
            <person name="Poon T.W."/>
            <person name="Priest M."/>
            <person name="Roberts A."/>
            <person name="Saif S."/>
            <person name="Shea T."/>
            <person name="Sykes S."/>
            <person name="Wortman J."/>
            <person name="Nusbaum C."/>
            <person name="Birren B."/>
        </authorList>
    </citation>
    <scope>NUCLEOTIDE SEQUENCE [LARGE SCALE GENOMIC DNA]</scope>
    <source>
        <strain evidence="9">NJM9701</strain>
    </source>
</reference>
<name>A0A024UXT3_9STRA</name>
<keyword evidence="4" id="KW-0677">Repeat</keyword>
<dbReference type="InterPro" id="IPR040193">
    <property type="entry name" value="EFHC1/EFHC2/EFHB"/>
</dbReference>
<keyword evidence="3" id="KW-0963">Cytoplasm</keyword>
<dbReference type="STRING" id="157072.A0A024UXT3"/>
<dbReference type="GeneID" id="20077839"/>
<feature type="region of interest" description="Disordered" evidence="7">
    <location>
        <begin position="751"/>
        <end position="855"/>
    </location>
</feature>
<dbReference type="VEuPathDB" id="FungiDB:H310_00789"/>
<organism evidence="9">
    <name type="scientific">Aphanomyces invadans</name>
    <dbReference type="NCBI Taxonomy" id="157072"/>
    <lineage>
        <taxon>Eukaryota</taxon>
        <taxon>Sar</taxon>
        <taxon>Stramenopiles</taxon>
        <taxon>Oomycota</taxon>
        <taxon>Saprolegniomycetes</taxon>
        <taxon>Saprolegniales</taxon>
        <taxon>Verrucalvaceae</taxon>
        <taxon>Aphanomyces</taxon>
    </lineage>
</organism>
<dbReference type="PROSITE" id="PS51336">
    <property type="entry name" value="DM10"/>
    <property type="match status" value="3"/>
</dbReference>